<evidence type="ECO:0000313" key="2">
    <source>
        <dbReference type="Proteomes" id="UP001066276"/>
    </source>
</evidence>
<evidence type="ECO:0000313" key="1">
    <source>
        <dbReference type="EMBL" id="KAJ1211540.1"/>
    </source>
</evidence>
<dbReference type="AlphaFoldDB" id="A0AAV7WFA4"/>
<sequence length="85" mass="9597">MLTPNTTAIRNTAQGTVSQVITLFGFLRRHETFKISCSVGSFILEAPTTINKYLKHQRKHIGHQSQISYGVMEPLFNNKLGFPSF</sequence>
<protein>
    <submittedName>
        <fullName evidence="1">Uncharacterized protein</fullName>
    </submittedName>
</protein>
<organism evidence="1 2">
    <name type="scientific">Pleurodeles waltl</name>
    <name type="common">Iberian ribbed newt</name>
    <dbReference type="NCBI Taxonomy" id="8319"/>
    <lineage>
        <taxon>Eukaryota</taxon>
        <taxon>Metazoa</taxon>
        <taxon>Chordata</taxon>
        <taxon>Craniata</taxon>
        <taxon>Vertebrata</taxon>
        <taxon>Euteleostomi</taxon>
        <taxon>Amphibia</taxon>
        <taxon>Batrachia</taxon>
        <taxon>Caudata</taxon>
        <taxon>Salamandroidea</taxon>
        <taxon>Salamandridae</taxon>
        <taxon>Pleurodelinae</taxon>
        <taxon>Pleurodeles</taxon>
    </lineage>
</organism>
<comment type="caution">
    <text evidence="1">The sequence shown here is derived from an EMBL/GenBank/DDBJ whole genome shotgun (WGS) entry which is preliminary data.</text>
</comment>
<reference evidence="1" key="1">
    <citation type="journal article" date="2022" name="bioRxiv">
        <title>Sequencing and chromosome-scale assembly of the giantPleurodeles waltlgenome.</title>
        <authorList>
            <person name="Brown T."/>
            <person name="Elewa A."/>
            <person name="Iarovenko S."/>
            <person name="Subramanian E."/>
            <person name="Araus A.J."/>
            <person name="Petzold A."/>
            <person name="Susuki M."/>
            <person name="Suzuki K.-i.T."/>
            <person name="Hayashi T."/>
            <person name="Toyoda A."/>
            <person name="Oliveira C."/>
            <person name="Osipova E."/>
            <person name="Leigh N.D."/>
            <person name="Simon A."/>
            <person name="Yun M.H."/>
        </authorList>
    </citation>
    <scope>NUCLEOTIDE SEQUENCE</scope>
    <source>
        <strain evidence="1">20211129_DDA</strain>
        <tissue evidence="1">Liver</tissue>
    </source>
</reference>
<name>A0AAV7WFA4_PLEWA</name>
<keyword evidence="2" id="KW-1185">Reference proteome</keyword>
<gene>
    <name evidence="1" type="ORF">NDU88_006898</name>
</gene>
<accession>A0AAV7WFA4</accession>
<dbReference type="Proteomes" id="UP001066276">
    <property type="component" value="Chromosome 1_2"/>
</dbReference>
<dbReference type="EMBL" id="JANPWB010000002">
    <property type="protein sequence ID" value="KAJ1211540.1"/>
    <property type="molecule type" value="Genomic_DNA"/>
</dbReference>
<proteinExistence type="predicted"/>